<dbReference type="Proteomes" id="UP000092695">
    <property type="component" value="Chromosome"/>
</dbReference>
<dbReference type="InterPro" id="IPR036188">
    <property type="entry name" value="FAD/NAD-bd_sf"/>
</dbReference>
<dbReference type="GO" id="GO:0009851">
    <property type="term" value="P:auxin biosynthetic process"/>
    <property type="evidence" value="ECO:0007669"/>
    <property type="project" value="UniProtKB-KW"/>
</dbReference>
<dbReference type="PANTHER" id="PTHR10742">
    <property type="entry name" value="FLAVIN MONOAMINE OXIDASE"/>
    <property type="match status" value="1"/>
</dbReference>
<evidence type="ECO:0000313" key="9">
    <source>
        <dbReference type="Proteomes" id="UP000092695"/>
    </source>
</evidence>
<dbReference type="KEGG" id="woc:BA177_07130"/>
<dbReference type="SUPFAM" id="SSF51905">
    <property type="entry name" value="FAD/NAD(P)-binding domain"/>
    <property type="match status" value="1"/>
</dbReference>
<evidence type="ECO:0000256" key="1">
    <source>
        <dbReference type="ARBA" id="ARBA00004814"/>
    </source>
</evidence>
<evidence type="ECO:0000256" key="6">
    <source>
        <dbReference type="ARBA" id="ARBA00047321"/>
    </source>
</evidence>
<dbReference type="Gene3D" id="3.90.660.10">
    <property type="match status" value="1"/>
</dbReference>
<accession>A0A193LEX8</accession>
<sequence length="548" mass="61144">MKLTRRQFVERVGKMGFGAAFISMQALGMLPAERGNQSLPELQSDSGRGKSVVVLGAGVSGLATAFELLRAGYEVTVLEASNRSGGRNRTIRKGDVVQELNGVTQACEWEEGLYFNAGPSRISSQHWRVLNYCSQFSVPLEVQITTNRAALYHDDKAFGGRSIENRQLHYDTRGYISELLSKCINQGALDRELTDGDKETLLEFLQEFGDLTSSGDYAGSTRAGYARLPSAGLDFGEQRKPLAFRDLLDAKFWGWMFNEDEIFGHQATMFQPVGGMDKLVTAFTDRLPVGVVQSNCIVVEIINSDHGVEVVYRQTEPGSLPVFDTPQQNIPHRFGFDHLGERATLKADYCVTTIPFAGYKYIENNFSEQKKQAIAKGQHYENSVKTAWQSRRWWEEDLGIFGGVTYTTRDIEQIWYPSNGFFEKYGTIVTSYNDGEVGHQWHMMSPQDRAAAARVSTEHVHPGYGKELQHPISFAWRTVPFSWGAWPAWEPDDSDATTAMYGQMIQPEGSVYFAGDIASLWAGWMEGAFAAAHSAVAMIDERTRGSKA</sequence>
<keyword evidence="9" id="KW-1185">Reference proteome</keyword>
<dbReference type="EC" id="1.13.12.3" evidence="3"/>
<evidence type="ECO:0000259" key="7">
    <source>
        <dbReference type="Pfam" id="PF01593"/>
    </source>
</evidence>
<dbReference type="GO" id="GO:0001716">
    <property type="term" value="F:L-amino-acid oxidase activity"/>
    <property type="evidence" value="ECO:0007669"/>
    <property type="project" value="TreeGrafter"/>
</dbReference>
<dbReference type="STRING" id="1548547.BA177_07130"/>
<evidence type="ECO:0000256" key="3">
    <source>
        <dbReference type="ARBA" id="ARBA00012535"/>
    </source>
</evidence>
<dbReference type="Gene3D" id="3.50.50.60">
    <property type="entry name" value="FAD/NAD(P)-binding domain"/>
    <property type="match status" value="1"/>
</dbReference>
<comment type="similarity">
    <text evidence="2">Belongs to the tryptophan 2-monooxygenase family.</text>
</comment>
<reference evidence="8 9" key="1">
    <citation type="submission" date="2016-06" db="EMBL/GenBank/DDBJ databases">
        <title>Complete genome sequence of a deep-branching marine Gamma Proteobacterium Woeseia oceani type strain XK5.</title>
        <authorList>
            <person name="Mu D."/>
            <person name="Du Z."/>
        </authorList>
    </citation>
    <scope>NUCLEOTIDE SEQUENCE [LARGE SCALE GENOMIC DNA]</scope>
    <source>
        <strain evidence="8 9">XK5</strain>
    </source>
</reference>
<dbReference type="EMBL" id="CP016268">
    <property type="protein sequence ID" value="ANO51011.1"/>
    <property type="molecule type" value="Genomic_DNA"/>
</dbReference>
<dbReference type="AlphaFoldDB" id="A0A193LEX8"/>
<proteinExistence type="inferred from homology"/>
<dbReference type="GO" id="GO:0009063">
    <property type="term" value="P:amino acid catabolic process"/>
    <property type="evidence" value="ECO:0007669"/>
    <property type="project" value="TreeGrafter"/>
</dbReference>
<protein>
    <recommendedName>
        <fullName evidence="4">Tryptophan 2-monooxygenase</fullName>
        <ecNumber evidence="3">1.13.12.3</ecNumber>
    </recommendedName>
</protein>
<evidence type="ECO:0000256" key="4">
    <source>
        <dbReference type="ARBA" id="ARBA00017871"/>
    </source>
</evidence>
<evidence type="ECO:0000313" key="8">
    <source>
        <dbReference type="EMBL" id="ANO51011.1"/>
    </source>
</evidence>
<dbReference type="PANTHER" id="PTHR10742:SF342">
    <property type="entry name" value="AMINE OXIDASE"/>
    <property type="match status" value="1"/>
</dbReference>
<comment type="pathway">
    <text evidence="1">Plant hormone metabolism; auxin biosynthesis.</text>
</comment>
<dbReference type="Pfam" id="PF01593">
    <property type="entry name" value="Amino_oxidase"/>
    <property type="match status" value="1"/>
</dbReference>
<dbReference type="InterPro" id="IPR002937">
    <property type="entry name" value="Amino_oxidase"/>
</dbReference>
<dbReference type="GO" id="GO:0050361">
    <property type="term" value="F:tryptophan 2-monooxygenase activity"/>
    <property type="evidence" value="ECO:0007669"/>
    <property type="project" value="UniProtKB-EC"/>
</dbReference>
<dbReference type="Gene3D" id="1.20.1440.240">
    <property type="match status" value="1"/>
</dbReference>
<name>A0A193LEX8_9GAMM</name>
<evidence type="ECO:0000256" key="2">
    <source>
        <dbReference type="ARBA" id="ARBA00005833"/>
    </source>
</evidence>
<gene>
    <name evidence="8" type="ORF">BA177_07130</name>
</gene>
<dbReference type="SUPFAM" id="SSF54373">
    <property type="entry name" value="FAD-linked reductases, C-terminal domain"/>
    <property type="match status" value="1"/>
</dbReference>
<dbReference type="RefSeq" id="WP_068614777.1">
    <property type="nucleotide sequence ID" value="NZ_CP016268.1"/>
</dbReference>
<organism evidence="8 9">
    <name type="scientific">Woeseia oceani</name>
    <dbReference type="NCBI Taxonomy" id="1548547"/>
    <lineage>
        <taxon>Bacteria</taxon>
        <taxon>Pseudomonadati</taxon>
        <taxon>Pseudomonadota</taxon>
        <taxon>Gammaproteobacteria</taxon>
        <taxon>Woeseiales</taxon>
        <taxon>Woeseiaceae</taxon>
        <taxon>Woeseia</taxon>
    </lineage>
</organism>
<dbReference type="InterPro" id="IPR050281">
    <property type="entry name" value="Flavin_monoamine_oxidase"/>
</dbReference>
<dbReference type="OrthoDB" id="337830at2"/>
<comment type="catalytic activity">
    <reaction evidence="6">
        <text>L-tryptophan + O2 = indole-3-acetamide + CO2 + H2O</text>
        <dbReference type="Rhea" id="RHEA:16165"/>
        <dbReference type="ChEBI" id="CHEBI:15377"/>
        <dbReference type="ChEBI" id="CHEBI:15379"/>
        <dbReference type="ChEBI" id="CHEBI:16031"/>
        <dbReference type="ChEBI" id="CHEBI:16526"/>
        <dbReference type="ChEBI" id="CHEBI:57912"/>
        <dbReference type="EC" id="1.13.12.3"/>
    </reaction>
</comment>
<feature type="domain" description="Amine oxidase" evidence="7">
    <location>
        <begin position="59"/>
        <end position="537"/>
    </location>
</feature>
<evidence type="ECO:0000256" key="5">
    <source>
        <dbReference type="ARBA" id="ARBA00023070"/>
    </source>
</evidence>
<keyword evidence="5" id="KW-0073">Auxin biosynthesis</keyword>